<name>A0AAX4KSA0_9TREE</name>
<gene>
    <name evidence="6" type="ORF">V865_006850</name>
</gene>
<dbReference type="CDD" id="cd14008">
    <property type="entry name" value="STKc_LKB1_CaMKK"/>
    <property type="match status" value="1"/>
</dbReference>
<feature type="region of interest" description="Disordered" evidence="4">
    <location>
        <begin position="566"/>
        <end position="699"/>
    </location>
</feature>
<feature type="compositionally biased region" description="Acidic residues" evidence="4">
    <location>
        <begin position="665"/>
        <end position="675"/>
    </location>
</feature>
<dbReference type="PROSITE" id="PS00108">
    <property type="entry name" value="PROTEIN_KINASE_ST"/>
    <property type="match status" value="1"/>
</dbReference>
<feature type="binding site" evidence="3">
    <location>
        <position position="211"/>
    </location>
    <ligand>
        <name>ATP</name>
        <dbReference type="ChEBI" id="CHEBI:30616"/>
    </ligand>
</feature>
<protein>
    <recommendedName>
        <fullName evidence="5">Protein kinase domain-containing protein</fullName>
    </recommendedName>
</protein>
<feature type="compositionally biased region" description="Basic and acidic residues" evidence="4">
    <location>
        <begin position="610"/>
        <end position="627"/>
    </location>
</feature>
<feature type="region of interest" description="Disordered" evidence="4">
    <location>
        <begin position="1"/>
        <end position="174"/>
    </location>
</feature>
<evidence type="ECO:0000256" key="3">
    <source>
        <dbReference type="PROSITE-ProRule" id="PRU10141"/>
    </source>
</evidence>
<keyword evidence="7" id="KW-1185">Reference proteome</keyword>
<dbReference type="PANTHER" id="PTHR24346:SF77">
    <property type="entry name" value="SERINE THREONINE PROTEIN KINASE"/>
    <property type="match status" value="1"/>
</dbReference>
<feature type="compositionally biased region" description="Polar residues" evidence="4">
    <location>
        <begin position="106"/>
        <end position="124"/>
    </location>
</feature>
<evidence type="ECO:0000256" key="1">
    <source>
        <dbReference type="ARBA" id="ARBA00022741"/>
    </source>
</evidence>
<organism evidence="6 7">
    <name type="scientific">Kwoniella europaea PYCC6329</name>
    <dbReference type="NCBI Taxonomy" id="1423913"/>
    <lineage>
        <taxon>Eukaryota</taxon>
        <taxon>Fungi</taxon>
        <taxon>Dikarya</taxon>
        <taxon>Basidiomycota</taxon>
        <taxon>Agaricomycotina</taxon>
        <taxon>Tremellomycetes</taxon>
        <taxon>Tremellales</taxon>
        <taxon>Cryptococcaceae</taxon>
        <taxon>Kwoniella</taxon>
    </lineage>
</organism>
<evidence type="ECO:0000313" key="6">
    <source>
        <dbReference type="EMBL" id="WWD08737.1"/>
    </source>
</evidence>
<dbReference type="SMART" id="SM00220">
    <property type="entry name" value="S_TKc"/>
    <property type="match status" value="1"/>
</dbReference>
<dbReference type="Proteomes" id="UP001358614">
    <property type="component" value="Chromosome 2"/>
</dbReference>
<dbReference type="GO" id="GO:0004674">
    <property type="term" value="F:protein serine/threonine kinase activity"/>
    <property type="evidence" value="ECO:0007669"/>
    <property type="project" value="TreeGrafter"/>
</dbReference>
<feature type="region of interest" description="Disordered" evidence="4">
    <location>
        <begin position="254"/>
        <end position="273"/>
    </location>
</feature>
<dbReference type="Gene3D" id="1.10.510.10">
    <property type="entry name" value="Transferase(Phosphotransferase) domain 1"/>
    <property type="match status" value="1"/>
</dbReference>
<dbReference type="PROSITE" id="PS50011">
    <property type="entry name" value="PROTEIN_KINASE_DOM"/>
    <property type="match status" value="1"/>
</dbReference>
<feature type="compositionally biased region" description="Basic residues" evidence="4">
    <location>
        <begin position="145"/>
        <end position="159"/>
    </location>
</feature>
<dbReference type="PANTHER" id="PTHR24346">
    <property type="entry name" value="MAP/MICROTUBULE AFFINITY-REGULATING KINASE"/>
    <property type="match status" value="1"/>
</dbReference>
<keyword evidence="2 3" id="KW-0067">ATP-binding</keyword>
<dbReference type="GO" id="GO:0005737">
    <property type="term" value="C:cytoplasm"/>
    <property type="evidence" value="ECO:0007669"/>
    <property type="project" value="TreeGrafter"/>
</dbReference>
<proteinExistence type="predicted"/>
<dbReference type="GO" id="GO:0035556">
    <property type="term" value="P:intracellular signal transduction"/>
    <property type="evidence" value="ECO:0007669"/>
    <property type="project" value="TreeGrafter"/>
</dbReference>
<dbReference type="InterPro" id="IPR011009">
    <property type="entry name" value="Kinase-like_dom_sf"/>
</dbReference>
<dbReference type="Pfam" id="PF00069">
    <property type="entry name" value="Pkinase"/>
    <property type="match status" value="1"/>
</dbReference>
<dbReference type="InterPro" id="IPR017441">
    <property type="entry name" value="Protein_kinase_ATP_BS"/>
</dbReference>
<evidence type="ECO:0000256" key="2">
    <source>
        <dbReference type="ARBA" id="ARBA00022840"/>
    </source>
</evidence>
<feature type="compositionally biased region" description="Low complexity" evidence="4">
    <location>
        <begin position="125"/>
        <end position="136"/>
    </location>
</feature>
<dbReference type="Gene3D" id="3.30.200.20">
    <property type="entry name" value="Phosphorylase Kinase, domain 1"/>
    <property type="match status" value="1"/>
</dbReference>
<dbReference type="RefSeq" id="XP_066086704.1">
    <property type="nucleotide sequence ID" value="XM_066230607.1"/>
</dbReference>
<reference evidence="6 7" key="1">
    <citation type="submission" date="2024-01" db="EMBL/GenBank/DDBJ databases">
        <title>Comparative genomics of Cryptococcus and Kwoniella reveals pathogenesis evolution and contrasting modes of karyotype evolution via chromosome fusion or intercentromeric recombination.</title>
        <authorList>
            <person name="Coelho M.A."/>
            <person name="David-Palma M."/>
            <person name="Shea T."/>
            <person name="Bowers K."/>
            <person name="McGinley-Smith S."/>
            <person name="Mohammad A.W."/>
            <person name="Gnirke A."/>
            <person name="Yurkov A.M."/>
            <person name="Nowrousian M."/>
            <person name="Sun S."/>
            <person name="Cuomo C.A."/>
            <person name="Heitman J."/>
        </authorList>
    </citation>
    <scope>NUCLEOTIDE SEQUENCE [LARGE SCALE GENOMIC DNA]</scope>
    <source>
        <strain evidence="6 7">PYCC6329</strain>
    </source>
</reference>
<dbReference type="GeneID" id="91105651"/>
<sequence length="699" mass="77347">MTSPSGERKQAEPARERPSLLQPPATIISPPSPTDAKDFHPPTFSFPPQPAGATNSNTEDVVEYDSPEEEDEEEGLNTTLPTPAAKPKNRPRPSYQSLSPKPAAQPQISTQMSESPMKESTLQLPESPDPSVSSSRPPSPSSPRYRPKGLHHRRTSSTHRVRETTDGTQTSTEDGTRMINQYKIGRSLGKGAYAKVELGVDVGTGQEYAIKEFSKSRLHYQALQEKHRQTSRGRIRRAQGPSGLLRETAIRRAGEEQMPEQEGNQPWGGTKTIDEDPLGLIRREIAVMKKLDHPNIIHLYEAISVPTADALFLVLEYLPGGTLMQVNVGEDDSNAKAPFEISQTREYFRQLCLGLEYLHANGVIHRDVKPDNVLLSANKELVKLCDFGVSEMFTAADDDRIKKSGGSPAFLSPESFTSHQQDLHGKAVDIWALAVREKDPNIPEDWESPLKDLVRRMLDKDPKKRIAMADIREHSWVTEHGQEPMIETDTNLFDIGKRVEEPTQEELKNAIGSLRGIFTVIRAVQKMRRLQLHRRSQSGQGPPSPGSTNVSLASGSMDSYVSAELGTSATSVSDENEEARYRDIAGETVMSPRSMSRASLASTERQTSNKLDKLTRLDTNTDQKTESGDENEEADEKDKAGRKEKHTGTGEGEEHGDDNGKDGAEGDDGEDEDEQVVMVESPISSDDEVRKTPVRGEHQ</sequence>
<keyword evidence="1 3" id="KW-0547">Nucleotide-binding</keyword>
<dbReference type="GO" id="GO:0005524">
    <property type="term" value="F:ATP binding"/>
    <property type="evidence" value="ECO:0007669"/>
    <property type="project" value="UniProtKB-UniRule"/>
</dbReference>
<dbReference type="KEGG" id="ker:91105651"/>
<dbReference type="SUPFAM" id="SSF56112">
    <property type="entry name" value="Protein kinase-like (PK-like)"/>
    <property type="match status" value="1"/>
</dbReference>
<feature type="compositionally biased region" description="Basic and acidic residues" evidence="4">
    <location>
        <begin position="1"/>
        <end position="18"/>
    </location>
</feature>
<evidence type="ECO:0000256" key="4">
    <source>
        <dbReference type="SAM" id="MobiDB-lite"/>
    </source>
</evidence>
<feature type="compositionally biased region" description="Basic and acidic residues" evidence="4">
    <location>
        <begin position="687"/>
        <end position="699"/>
    </location>
</feature>
<dbReference type="InterPro" id="IPR000719">
    <property type="entry name" value="Prot_kinase_dom"/>
</dbReference>
<accession>A0AAX4KSA0</accession>
<feature type="domain" description="Protein kinase" evidence="5">
    <location>
        <begin position="182"/>
        <end position="477"/>
    </location>
</feature>
<feature type="region of interest" description="Disordered" evidence="4">
    <location>
        <begin position="531"/>
        <end position="554"/>
    </location>
</feature>
<feature type="compositionally biased region" description="Polar residues" evidence="4">
    <location>
        <begin position="591"/>
        <end position="609"/>
    </location>
</feature>
<evidence type="ECO:0000259" key="5">
    <source>
        <dbReference type="PROSITE" id="PS50011"/>
    </source>
</evidence>
<dbReference type="EMBL" id="CP144090">
    <property type="protein sequence ID" value="WWD08737.1"/>
    <property type="molecule type" value="Genomic_DNA"/>
</dbReference>
<feature type="compositionally biased region" description="Acidic residues" evidence="4">
    <location>
        <begin position="60"/>
        <end position="75"/>
    </location>
</feature>
<dbReference type="PROSITE" id="PS00107">
    <property type="entry name" value="PROTEIN_KINASE_ATP"/>
    <property type="match status" value="1"/>
</dbReference>
<dbReference type="InterPro" id="IPR008271">
    <property type="entry name" value="Ser/Thr_kinase_AS"/>
</dbReference>
<dbReference type="AlphaFoldDB" id="A0AAX4KSA0"/>
<evidence type="ECO:0000313" key="7">
    <source>
        <dbReference type="Proteomes" id="UP001358614"/>
    </source>
</evidence>